<gene>
    <name evidence="2" type="ORF">COI93_08255</name>
</gene>
<comment type="caution">
    <text evidence="2">The sequence shown here is derived from an EMBL/GenBank/DDBJ whole genome shotgun (WGS) entry which is preliminary data.</text>
</comment>
<accession>A0A2B0MN38</accession>
<proteinExistence type="predicted"/>
<name>A0A2B0MN38_BACCE</name>
<dbReference type="InterPro" id="IPR044855">
    <property type="entry name" value="CoA-Trfase_III_dom3_sf"/>
</dbReference>
<dbReference type="GO" id="GO:0008410">
    <property type="term" value="F:CoA-transferase activity"/>
    <property type="evidence" value="ECO:0007669"/>
    <property type="project" value="TreeGrafter"/>
</dbReference>
<keyword evidence="1 2" id="KW-0808">Transferase</keyword>
<dbReference type="PANTHER" id="PTHR48207:SF3">
    <property type="entry name" value="SUCCINATE--HYDROXYMETHYLGLUTARATE COA-TRANSFERASE"/>
    <property type="match status" value="1"/>
</dbReference>
<sequence length="395" mass="43775">MEGALQGIKIIDLSRVLAGPFCTMILGDLGAEVIKIENTGNGDDTREWGPPFLEGESAYFLCANRNKESMTLNLKSEVGKEVLKKLVSHADVVVQNFKPGTLERMGLGYEILQEVKEDIILASISGFGQKGPGSRLPGYDYMIQAMSGLMSITGGREEEPTKVGVAISDVLTGLFTCIGILAALQHRNRTGEGQEIDISLFDSQLAALVNVASNYLCTGELPERLGNQHPNIVPYQVFHAEDGDLVVAVGNDEQFHKFCLLLGRQELSSLERYKTNAARLQYKDELVNIIAKEMKKKKKEEWKQLLDEAGIPNGPILNVKEALETEQAVAREMTIHMKHPTIENLKLVGSPLKLSKTPVQMQKHPPLHGEHTEKILKNIGYSQESIMEMTKKQWI</sequence>
<dbReference type="InterPro" id="IPR003673">
    <property type="entry name" value="CoA-Trfase_fam_III"/>
</dbReference>
<dbReference type="SUPFAM" id="SSF89796">
    <property type="entry name" value="CoA-transferase family III (CaiB/BaiF)"/>
    <property type="match status" value="1"/>
</dbReference>
<dbReference type="EMBL" id="NUWN01000025">
    <property type="protein sequence ID" value="PFK45572.1"/>
    <property type="molecule type" value="Genomic_DNA"/>
</dbReference>
<evidence type="ECO:0000256" key="1">
    <source>
        <dbReference type="ARBA" id="ARBA00022679"/>
    </source>
</evidence>
<dbReference type="Proteomes" id="UP000242656">
    <property type="component" value="Unassembled WGS sequence"/>
</dbReference>
<organism evidence="2 3">
    <name type="scientific">Bacillus cereus</name>
    <dbReference type="NCBI Taxonomy" id="1396"/>
    <lineage>
        <taxon>Bacteria</taxon>
        <taxon>Bacillati</taxon>
        <taxon>Bacillota</taxon>
        <taxon>Bacilli</taxon>
        <taxon>Bacillales</taxon>
        <taxon>Bacillaceae</taxon>
        <taxon>Bacillus</taxon>
        <taxon>Bacillus cereus group</taxon>
    </lineage>
</organism>
<evidence type="ECO:0000313" key="3">
    <source>
        <dbReference type="Proteomes" id="UP000242656"/>
    </source>
</evidence>
<dbReference type="AlphaFoldDB" id="A0A2B0MN38"/>
<dbReference type="Gene3D" id="3.40.50.10540">
    <property type="entry name" value="Crotonobetainyl-coa:carnitine coa-transferase, domain 1"/>
    <property type="match status" value="1"/>
</dbReference>
<dbReference type="PANTHER" id="PTHR48207">
    <property type="entry name" value="SUCCINATE--HYDROXYMETHYLGLUTARATE COA-TRANSFERASE"/>
    <property type="match status" value="1"/>
</dbReference>
<evidence type="ECO:0000313" key="2">
    <source>
        <dbReference type="EMBL" id="PFK45572.1"/>
    </source>
</evidence>
<dbReference type="InterPro" id="IPR050483">
    <property type="entry name" value="CoA-transferase_III_domain"/>
</dbReference>
<dbReference type="Pfam" id="PF02515">
    <property type="entry name" value="CoA_transf_3"/>
    <property type="match status" value="1"/>
</dbReference>
<reference evidence="2 3" key="1">
    <citation type="submission" date="2017-09" db="EMBL/GenBank/DDBJ databases">
        <title>Large-scale bioinformatics analysis of Bacillus genomes uncovers conserved roles of natural products in bacterial physiology.</title>
        <authorList>
            <consortium name="Agbiome Team Llc"/>
            <person name="Bleich R.M."/>
            <person name="Grubbs K.J."/>
            <person name="Santa Maria K.C."/>
            <person name="Allen S.E."/>
            <person name="Farag S."/>
            <person name="Shank E.A."/>
            <person name="Bowers A."/>
        </authorList>
    </citation>
    <scope>NUCLEOTIDE SEQUENCE [LARGE SCALE GENOMIC DNA]</scope>
    <source>
        <strain evidence="2 3">AFS083043</strain>
    </source>
</reference>
<dbReference type="Gene3D" id="3.30.1540.10">
    <property type="entry name" value="formyl-coa transferase, domain 3"/>
    <property type="match status" value="1"/>
</dbReference>
<dbReference type="InterPro" id="IPR023606">
    <property type="entry name" value="CoA-Trfase_III_dom_1_sf"/>
</dbReference>
<protein>
    <submittedName>
        <fullName evidence="2">CoA transferase</fullName>
    </submittedName>
</protein>
<dbReference type="RefSeq" id="WP_098490404.1">
    <property type="nucleotide sequence ID" value="NZ_NUWN01000025.1"/>
</dbReference>